<dbReference type="InterPro" id="IPR005119">
    <property type="entry name" value="LysR_subst-bd"/>
</dbReference>
<dbReference type="Gene3D" id="1.10.10.10">
    <property type="entry name" value="Winged helix-like DNA-binding domain superfamily/Winged helix DNA-binding domain"/>
    <property type="match status" value="1"/>
</dbReference>
<keyword evidence="2" id="KW-0805">Transcription regulation</keyword>
<evidence type="ECO:0000259" key="5">
    <source>
        <dbReference type="PROSITE" id="PS50931"/>
    </source>
</evidence>
<keyword evidence="4" id="KW-0804">Transcription</keyword>
<dbReference type="KEGG" id="lmd:METH_22900"/>
<dbReference type="InterPro" id="IPR036388">
    <property type="entry name" value="WH-like_DNA-bd_sf"/>
</dbReference>
<dbReference type="HOGENOM" id="CLU_039613_37_1_5"/>
<dbReference type="SUPFAM" id="SSF46785">
    <property type="entry name" value="Winged helix' DNA-binding domain"/>
    <property type="match status" value="1"/>
</dbReference>
<evidence type="ECO:0000256" key="3">
    <source>
        <dbReference type="ARBA" id="ARBA00023125"/>
    </source>
</evidence>
<dbReference type="Proteomes" id="UP000018780">
    <property type="component" value="Plasmid unnamed2"/>
</dbReference>
<feature type="domain" description="HTH lysR-type" evidence="5">
    <location>
        <begin position="1"/>
        <end position="34"/>
    </location>
</feature>
<evidence type="ECO:0000313" key="7">
    <source>
        <dbReference type="Proteomes" id="UP000018780"/>
    </source>
</evidence>
<evidence type="ECO:0000256" key="1">
    <source>
        <dbReference type="ARBA" id="ARBA00009437"/>
    </source>
</evidence>
<dbReference type="PANTHER" id="PTHR30537:SF26">
    <property type="entry name" value="GLYCINE CLEAVAGE SYSTEM TRANSCRIPTIONAL ACTIVATOR"/>
    <property type="match status" value="1"/>
</dbReference>
<accession>V9W3F8</accession>
<proteinExistence type="inferred from homology"/>
<name>V9W3F8_9RHOB</name>
<comment type="similarity">
    <text evidence="1">Belongs to the LysR transcriptional regulatory family.</text>
</comment>
<keyword evidence="7" id="KW-1185">Reference proteome</keyword>
<keyword evidence="3" id="KW-0238">DNA-binding</keyword>
<organism evidence="6 7">
    <name type="scientific">Leisingera methylohalidivorans DSM 14336</name>
    <dbReference type="NCBI Taxonomy" id="999552"/>
    <lineage>
        <taxon>Bacteria</taxon>
        <taxon>Pseudomonadati</taxon>
        <taxon>Pseudomonadota</taxon>
        <taxon>Alphaproteobacteria</taxon>
        <taxon>Rhodobacterales</taxon>
        <taxon>Roseobacteraceae</taxon>
        <taxon>Leisingera</taxon>
    </lineage>
</organism>
<dbReference type="GO" id="GO:0003700">
    <property type="term" value="F:DNA-binding transcription factor activity"/>
    <property type="evidence" value="ECO:0007669"/>
    <property type="project" value="InterPro"/>
</dbReference>
<gene>
    <name evidence="6" type="ORF">METH_22900</name>
</gene>
<geneLocation type="plasmid" evidence="7">
    <name>2</name>
</geneLocation>
<dbReference type="PROSITE" id="PS50931">
    <property type="entry name" value="HTH_LYSR"/>
    <property type="match status" value="1"/>
</dbReference>
<evidence type="ECO:0000256" key="4">
    <source>
        <dbReference type="ARBA" id="ARBA00023163"/>
    </source>
</evidence>
<dbReference type="GO" id="GO:0043565">
    <property type="term" value="F:sequence-specific DNA binding"/>
    <property type="evidence" value="ECO:0007669"/>
    <property type="project" value="TreeGrafter"/>
</dbReference>
<dbReference type="Pfam" id="PF03466">
    <property type="entry name" value="LysR_substrate"/>
    <property type="match status" value="1"/>
</dbReference>
<dbReference type="Pfam" id="PF00126">
    <property type="entry name" value="HTH_1"/>
    <property type="match status" value="1"/>
</dbReference>
<dbReference type="Gene3D" id="3.40.190.10">
    <property type="entry name" value="Periplasmic binding protein-like II"/>
    <property type="match status" value="2"/>
</dbReference>
<sequence>MNVTPAAVGQRIRALETILNCKLFVRSIRQVALTSEGQLLFEDMSVAISAIRNGISQHWARQNNRALRISTTNSFTELTLLPLLPGFTSRYPNENVRIISTDEKLDPSKQETDVCIRFGRGHIAGCETVSLGKEFYLPVCSPDLMGSHPEPVTPADVQGLPLVEEEWPIERAAAPTWRSWMNKRNIEFAPKCPMIKVSLEAHAVRAAVQGQGVAMVSFRAVAKLIENGTLVELFGPAGRDRAAFNYHLVWRKDEISPLVNKFVDWAKTALTHVA</sequence>
<reference evidence="6 7" key="1">
    <citation type="submission" date="2013-09" db="EMBL/GenBank/DDBJ databases">
        <authorList>
            <consortium name="DOE Joint Genome Institute"/>
            <person name="Klenk H.-P."/>
            <person name="Huntemann M."/>
            <person name="Han J."/>
            <person name="Chen A."/>
            <person name="Kyrpides N."/>
            <person name="Mavromatis K."/>
            <person name="Markowitz V."/>
            <person name="Palaniappan K."/>
            <person name="Ivanova N."/>
            <person name="Schaumberg A."/>
            <person name="Pati A."/>
            <person name="Liolios K."/>
            <person name="Nordberg H.P."/>
            <person name="Cantor M.N."/>
            <person name="Hua S.X."/>
            <person name="Woyke T."/>
        </authorList>
    </citation>
    <scope>NUCLEOTIDE SEQUENCE [LARGE SCALE GENOMIC DNA]</scope>
    <source>
        <strain evidence="6 7">DSM 14336</strain>
        <plasmid evidence="7">2</plasmid>
    </source>
</reference>
<dbReference type="InterPro" id="IPR000847">
    <property type="entry name" value="LysR_HTH_N"/>
</dbReference>
<evidence type="ECO:0000256" key="2">
    <source>
        <dbReference type="ARBA" id="ARBA00023015"/>
    </source>
</evidence>
<dbReference type="AlphaFoldDB" id="V9W3F8"/>
<protein>
    <recommendedName>
        <fullName evidence="5">HTH lysR-type domain-containing protein</fullName>
    </recommendedName>
</protein>
<dbReference type="PATRIC" id="fig|999552.6.peg.4523"/>
<keyword evidence="6" id="KW-0614">Plasmid</keyword>
<evidence type="ECO:0000313" key="6">
    <source>
        <dbReference type="EMBL" id="AHD03682.1"/>
    </source>
</evidence>
<dbReference type="InterPro" id="IPR036390">
    <property type="entry name" value="WH_DNA-bd_sf"/>
</dbReference>
<dbReference type="InterPro" id="IPR058163">
    <property type="entry name" value="LysR-type_TF_proteobact-type"/>
</dbReference>
<dbReference type="EMBL" id="CP006775">
    <property type="protein sequence ID" value="AHD03682.1"/>
    <property type="molecule type" value="Genomic_DNA"/>
</dbReference>
<dbReference type="GO" id="GO:0006351">
    <property type="term" value="P:DNA-templated transcription"/>
    <property type="evidence" value="ECO:0007669"/>
    <property type="project" value="TreeGrafter"/>
</dbReference>
<dbReference type="PANTHER" id="PTHR30537">
    <property type="entry name" value="HTH-TYPE TRANSCRIPTIONAL REGULATOR"/>
    <property type="match status" value="1"/>
</dbReference>
<dbReference type="SUPFAM" id="SSF53850">
    <property type="entry name" value="Periplasmic binding protein-like II"/>
    <property type="match status" value="1"/>
</dbReference>